<name>A0A6L7G992_9RHOB</name>
<evidence type="ECO:0000256" key="2">
    <source>
        <dbReference type="ARBA" id="ARBA00022670"/>
    </source>
</evidence>
<keyword evidence="6" id="KW-0238">DNA-binding</keyword>
<dbReference type="Pfam" id="PF02586">
    <property type="entry name" value="SRAP"/>
    <property type="match status" value="1"/>
</dbReference>
<dbReference type="SUPFAM" id="SSF143081">
    <property type="entry name" value="BB1717-like"/>
    <property type="match status" value="1"/>
</dbReference>
<evidence type="ECO:0000313" key="10">
    <source>
        <dbReference type="Proteomes" id="UP000477911"/>
    </source>
</evidence>
<dbReference type="EC" id="3.4.-.-" evidence="8"/>
<evidence type="ECO:0000256" key="5">
    <source>
        <dbReference type="ARBA" id="ARBA00023124"/>
    </source>
</evidence>
<dbReference type="InterPro" id="IPR003738">
    <property type="entry name" value="SRAP"/>
</dbReference>
<reference evidence="9 10" key="1">
    <citation type="submission" date="2019-12" db="EMBL/GenBank/DDBJ databases">
        <authorList>
            <person name="Li M."/>
        </authorList>
    </citation>
    <scope>NUCLEOTIDE SEQUENCE [LARGE SCALE GENOMIC DNA]</scope>
    <source>
        <strain evidence="9 10">GBMRC 2024</strain>
    </source>
</reference>
<dbReference type="Proteomes" id="UP000477911">
    <property type="component" value="Unassembled WGS sequence"/>
</dbReference>
<comment type="similarity">
    <text evidence="1 8">Belongs to the SOS response-associated peptidase family.</text>
</comment>
<dbReference type="GO" id="GO:0008233">
    <property type="term" value="F:peptidase activity"/>
    <property type="evidence" value="ECO:0007669"/>
    <property type="project" value="UniProtKB-KW"/>
</dbReference>
<evidence type="ECO:0000256" key="4">
    <source>
        <dbReference type="ARBA" id="ARBA00022801"/>
    </source>
</evidence>
<proteinExistence type="inferred from homology"/>
<dbReference type="PANTHER" id="PTHR13604">
    <property type="entry name" value="DC12-RELATED"/>
    <property type="match status" value="1"/>
</dbReference>
<organism evidence="9 10">
    <name type="scientific">Pseudooceanicola albus</name>
    <dbReference type="NCBI Taxonomy" id="2692189"/>
    <lineage>
        <taxon>Bacteria</taxon>
        <taxon>Pseudomonadati</taxon>
        <taxon>Pseudomonadota</taxon>
        <taxon>Alphaproteobacteria</taxon>
        <taxon>Rhodobacterales</taxon>
        <taxon>Paracoccaceae</taxon>
        <taxon>Pseudooceanicola</taxon>
    </lineage>
</organism>
<evidence type="ECO:0000313" key="9">
    <source>
        <dbReference type="EMBL" id="MXN20539.1"/>
    </source>
</evidence>
<keyword evidence="10" id="KW-1185">Reference proteome</keyword>
<evidence type="ECO:0000256" key="8">
    <source>
        <dbReference type="RuleBase" id="RU364100"/>
    </source>
</evidence>
<dbReference type="GO" id="GO:0016829">
    <property type="term" value="F:lyase activity"/>
    <property type="evidence" value="ECO:0007669"/>
    <property type="project" value="UniProtKB-KW"/>
</dbReference>
<dbReference type="PANTHER" id="PTHR13604:SF0">
    <property type="entry name" value="ABASIC SITE PROCESSING PROTEIN HMCES"/>
    <property type="match status" value="1"/>
</dbReference>
<dbReference type="GO" id="GO:0003697">
    <property type="term" value="F:single-stranded DNA binding"/>
    <property type="evidence" value="ECO:0007669"/>
    <property type="project" value="InterPro"/>
</dbReference>
<keyword evidence="2 8" id="KW-0645">Protease</keyword>
<evidence type="ECO:0000256" key="7">
    <source>
        <dbReference type="ARBA" id="ARBA00023239"/>
    </source>
</evidence>
<keyword evidence="3" id="KW-0227">DNA damage</keyword>
<keyword evidence="5" id="KW-0190">Covalent protein-DNA linkage</keyword>
<evidence type="ECO:0000256" key="3">
    <source>
        <dbReference type="ARBA" id="ARBA00022763"/>
    </source>
</evidence>
<dbReference type="GO" id="GO:0006508">
    <property type="term" value="P:proteolysis"/>
    <property type="evidence" value="ECO:0007669"/>
    <property type="project" value="UniProtKB-KW"/>
</dbReference>
<keyword evidence="4 8" id="KW-0378">Hydrolase</keyword>
<dbReference type="AlphaFoldDB" id="A0A6L7G992"/>
<comment type="caution">
    <text evidence="9">The sequence shown here is derived from an EMBL/GenBank/DDBJ whole genome shotgun (WGS) entry which is preliminary data.</text>
</comment>
<dbReference type="RefSeq" id="WP_160896656.1">
    <property type="nucleotide sequence ID" value="NZ_WUMU01000030.1"/>
</dbReference>
<accession>A0A6L7G992</accession>
<protein>
    <recommendedName>
        <fullName evidence="8">Abasic site processing protein</fullName>
        <ecNumber evidence="8">3.4.-.-</ecNumber>
    </recommendedName>
</protein>
<dbReference type="EMBL" id="WUMU01000030">
    <property type="protein sequence ID" value="MXN20539.1"/>
    <property type="molecule type" value="Genomic_DNA"/>
</dbReference>
<evidence type="ECO:0000256" key="1">
    <source>
        <dbReference type="ARBA" id="ARBA00008136"/>
    </source>
</evidence>
<dbReference type="GO" id="GO:0106300">
    <property type="term" value="P:protein-DNA covalent cross-linking repair"/>
    <property type="evidence" value="ECO:0007669"/>
    <property type="project" value="InterPro"/>
</dbReference>
<dbReference type="Gene3D" id="3.90.1680.10">
    <property type="entry name" value="SOS response associated peptidase-like"/>
    <property type="match status" value="1"/>
</dbReference>
<dbReference type="InterPro" id="IPR036590">
    <property type="entry name" value="SRAP-like"/>
</dbReference>
<gene>
    <name evidence="9" type="ORF">GR170_22140</name>
</gene>
<evidence type="ECO:0000256" key="6">
    <source>
        <dbReference type="ARBA" id="ARBA00023125"/>
    </source>
</evidence>
<sequence length="221" mass="24004">MCGRFATTLPPDAMARLFGAAPDNDLPPVPDFNVCPTVPVAVVRAGEAGRRLVAMRWGFLPGWYKTPSGGPLLINARAETLAEKPAFRAACRARRCLIPAAGFYEWNRAGAEKLPWFLHRRYGAPLVMAGIWQDWEGEGRRIATCAIVTTQANAVLEPIHHRMPVILEAADWGKWLGEEGHGAARLMKPAPPGVIAAYRVGTAVNYNRAQGPALMAPLDMA</sequence>
<keyword evidence="7" id="KW-0456">Lyase</keyword>